<dbReference type="AlphaFoldDB" id="A0A0L8IGF6"/>
<feature type="transmembrane region" description="Helical" evidence="1">
    <location>
        <begin position="20"/>
        <end position="39"/>
    </location>
</feature>
<organism evidence="2">
    <name type="scientific">Octopus bimaculoides</name>
    <name type="common">California two-spotted octopus</name>
    <dbReference type="NCBI Taxonomy" id="37653"/>
    <lineage>
        <taxon>Eukaryota</taxon>
        <taxon>Metazoa</taxon>
        <taxon>Spiralia</taxon>
        <taxon>Lophotrochozoa</taxon>
        <taxon>Mollusca</taxon>
        <taxon>Cephalopoda</taxon>
        <taxon>Coleoidea</taxon>
        <taxon>Octopodiformes</taxon>
        <taxon>Octopoda</taxon>
        <taxon>Incirrata</taxon>
        <taxon>Octopodidae</taxon>
        <taxon>Octopus</taxon>
    </lineage>
</organism>
<keyword evidence="1" id="KW-0812">Transmembrane</keyword>
<proteinExistence type="predicted"/>
<accession>A0A0L8IGF6</accession>
<evidence type="ECO:0000256" key="1">
    <source>
        <dbReference type="SAM" id="Phobius"/>
    </source>
</evidence>
<sequence length="68" mass="8076">MHVCMYIHISRFSLMNVWTLVLFLQLNLRIFRIGFYLSINRYMLIITRRGMRSNCPQGSTPMAVISSY</sequence>
<dbReference type="EMBL" id="KQ415781">
    <property type="protein sequence ID" value="KOG00556.1"/>
    <property type="molecule type" value="Genomic_DNA"/>
</dbReference>
<name>A0A0L8IGF6_OCTBM</name>
<keyword evidence="1" id="KW-0472">Membrane</keyword>
<protein>
    <submittedName>
        <fullName evidence="2">Uncharacterized protein</fullName>
    </submittedName>
</protein>
<gene>
    <name evidence="2" type="ORF">OCBIM_22000900mg</name>
</gene>
<evidence type="ECO:0000313" key="2">
    <source>
        <dbReference type="EMBL" id="KOG00556.1"/>
    </source>
</evidence>
<reference evidence="2" key="1">
    <citation type="submission" date="2015-07" db="EMBL/GenBank/DDBJ databases">
        <title>MeaNS - Measles Nucleotide Surveillance Program.</title>
        <authorList>
            <person name="Tran T."/>
            <person name="Druce J."/>
        </authorList>
    </citation>
    <scope>NUCLEOTIDE SEQUENCE</scope>
    <source>
        <strain evidence="2">UCB-OBI-ISO-001</strain>
        <tissue evidence="2">Gonad</tissue>
    </source>
</reference>
<keyword evidence="1" id="KW-1133">Transmembrane helix</keyword>